<comment type="function">
    <text evidence="9 11">Catalytic subunit of tRNA (adenine-N(1)-)-methyltransferase, which catalyzes the formation of N(1)-methyladenine at position 58 (m1A58) in initiator methionyl-tRNA.</text>
</comment>
<feature type="binding site" evidence="12">
    <location>
        <position position="135"/>
    </location>
    <ligand>
        <name>S-adenosyl-L-methionine</name>
        <dbReference type="ChEBI" id="CHEBI:59789"/>
    </ligand>
</feature>
<evidence type="ECO:0000256" key="8">
    <source>
        <dbReference type="ARBA" id="ARBA00023242"/>
    </source>
</evidence>
<dbReference type="GO" id="GO:0031515">
    <property type="term" value="C:tRNA (m1A) methyltransferase complex"/>
    <property type="evidence" value="ECO:0007669"/>
    <property type="project" value="UniProtKB-UniRule"/>
</dbReference>
<dbReference type="Proteomes" id="UP000001996">
    <property type="component" value="Unassembled WGS sequence"/>
</dbReference>
<evidence type="ECO:0000256" key="11">
    <source>
        <dbReference type="PIRNR" id="PIRNR017269"/>
    </source>
</evidence>
<protein>
    <recommendedName>
        <fullName evidence="3 11">tRNA (adenine(58)-N(1))-methyltransferase catalytic subunit TRM61</fullName>
        <ecNumber evidence="2 11">2.1.1.220</ecNumber>
    </recommendedName>
</protein>
<gene>
    <name evidence="14" type="ORF">LELG_05344</name>
</gene>
<keyword evidence="4 11" id="KW-0489">Methyltransferase</keyword>
<dbReference type="Pfam" id="PF08704">
    <property type="entry name" value="GCD14"/>
    <property type="match status" value="1"/>
</dbReference>
<evidence type="ECO:0000256" key="10">
    <source>
        <dbReference type="ARBA" id="ARBA00063447"/>
    </source>
</evidence>
<dbReference type="Gene3D" id="3.10.330.20">
    <property type="match status" value="1"/>
</dbReference>
<dbReference type="InterPro" id="IPR029063">
    <property type="entry name" value="SAM-dependent_MTases_sf"/>
</dbReference>
<dbReference type="InParanoid" id="A5E6V5"/>
<dbReference type="EC" id="2.1.1.220" evidence="2 11"/>
<feature type="domain" description="tRNA (adenine(58)-N(1))-methyltransferase catalytic subunit TRM61 C-terminal" evidence="13">
    <location>
        <begin position="64"/>
        <end position="334"/>
    </location>
</feature>
<dbReference type="GO" id="GO:0005634">
    <property type="term" value="C:nucleus"/>
    <property type="evidence" value="ECO:0007669"/>
    <property type="project" value="UniProtKB-SubCell"/>
</dbReference>
<keyword evidence="7 11" id="KW-0819">tRNA processing</keyword>
<comment type="catalytic activity">
    <reaction evidence="11">
        <text>adenosine(58) in tRNA + S-adenosyl-L-methionine = N(1)-methyladenosine(58) in tRNA + S-adenosyl-L-homocysteine + H(+)</text>
        <dbReference type="Rhea" id="RHEA:43152"/>
        <dbReference type="Rhea" id="RHEA-COMP:10365"/>
        <dbReference type="Rhea" id="RHEA-COMP:10366"/>
        <dbReference type="ChEBI" id="CHEBI:15378"/>
        <dbReference type="ChEBI" id="CHEBI:57856"/>
        <dbReference type="ChEBI" id="CHEBI:59789"/>
        <dbReference type="ChEBI" id="CHEBI:74411"/>
        <dbReference type="ChEBI" id="CHEBI:74491"/>
        <dbReference type="EC" id="2.1.1.220"/>
    </reaction>
</comment>
<dbReference type="EMBL" id="CH981532">
    <property type="protein sequence ID" value="EDK47163.1"/>
    <property type="molecule type" value="Genomic_DNA"/>
</dbReference>
<dbReference type="InterPro" id="IPR014816">
    <property type="entry name" value="tRNA_MeTrfase_Gcd14"/>
</dbReference>
<evidence type="ECO:0000256" key="5">
    <source>
        <dbReference type="ARBA" id="ARBA00022679"/>
    </source>
</evidence>
<dbReference type="PIRSF" id="PIRSF017269">
    <property type="entry name" value="GCD14"/>
    <property type="match status" value="1"/>
</dbReference>
<dbReference type="SUPFAM" id="SSF53335">
    <property type="entry name" value="S-adenosyl-L-methionine-dependent methyltransferases"/>
    <property type="match status" value="1"/>
</dbReference>
<dbReference type="STRING" id="379508.A5E6V5"/>
<dbReference type="PANTHER" id="PTHR12133">
    <property type="entry name" value="TRNA (ADENINE(58)-N(1))-METHYLTRANSFERASE"/>
    <property type="match status" value="1"/>
</dbReference>
<feature type="binding site" evidence="12">
    <location>
        <position position="189"/>
    </location>
    <ligand>
        <name>S-adenosyl-L-methionine</name>
        <dbReference type="ChEBI" id="CHEBI:59789"/>
    </ligand>
</feature>
<evidence type="ECO:0000256" key="4">
    <source>
        <dbReference type="ARBA" id="ARBA00022603"/>
    </source>
</evidence>
<dbReference type="GO" id="GO:0160107">
    <property type="term" value="F:tRNA (adenine(58)-N1)-methyltransferase activity"/>
    <property type="evidence" value="ECO:0007669"/>
    <property type="project" value="UniProtKB-EC"/>
</dbReference>
<dbReference type="OrthoDB" id="1925287at2759"/>
<comment type="subcellular location">
    <subcellularLocation>
        <location evidence="1 11">Nucleus</location>
    </subcellularLocation>
</comment>
<evidence type="ECO:0000256" key="2">
    <source>
        <dbReference type="ARBA" id="ARBA00012796"/>
    </source>
</evidence>
<keyword evidence="6 11" id="KW-0949">S-adenosyl-L-methionine</keyword>
<accession>A5E6V5</accession>
<organism evidence="14 15">
    <name type="scientific">Lodderomyces elongisporus (strain ATCC 11503 / CBS 2605 / JCM 1781 / NBRC 1676 / NRRL YB-4239)</name>
    <name type="common">Yeast</name>
    <name type="synonym">Saccharomyces elongisporus</name>
    <dbReference type="NCBI Taxonomy" id="379508"/>
    <lineage>
        <taxon>Eukaryota</taxon>
        <taxon>Fungi</taxon>
        <taxon>Dikarya</taxon>
        <taxon>Ascomycota</taxon>
        <taxon>Saccharomycotina</taxon>
        <taxon>Pichiomycetes</taxon>
        <taxon>Debaryomycetaceae</taxon>
        <taxon>Candida/Lodderomyces clade</taxon>
        <taxon>Lodderomyces</taxon>
    </lineage>
</organism>
<dbReference type="GO" id="GO:0030488">
    <property type="term" value="P:tRNA methylation"/>
    <property type="evidence" value="ECO:0007669"/>
    <property type="project" value="EnsemblFungi"/>
</dbReference>
<comment type="similarity">
    <text evidence="11">Belongs to the class I-like SAM-binding methyltransferase superfamily. TRM61 family.</text>
</comment>
<feature type="binding site" evidence="12">
    <location>
        <position position="162"/>
    </location>
    <ligand>
        <name>S-adenosyl-L-methionine</name>
        <dbReference type="ChEBI" id="CHEBI:59789"/>
    </ligand>
</feature>
<dbReference type="CDD" id="cd02440">
    <property type="entry name" value="AdoMet_MTases"/>
    <property type="match status" value="1"/>
</dbReference>
<evidence type="ECO:0000313" key="14">
    <source>
        <dbReference type="EMBL" id="EDK47163.1"/>
    </source>
</evidence>
<dbReference type="eggNOG" id="KOG2915">
    <property type="taxonomic scope" value="Eukaryota"/>
</dbReference>
<dbReference type="PROSITE" id="PS51620">
    <property type="entry name" value="SAM_TRM61"/>
    <property type="match status" value="1"/>
</dbReference>
<evidence type="ECO:0000256" key="6">
    <source>
        <dbReference type="ARBA" id="ARBA00022691"/>
    </source>
</evidence>
<evidence type="ECO:0000256" key="1">
    <source>
        <dbReference type="ARBA" id="ARBA00004123"/>
    </source>
</evidence>
<reference evidence="14 15" key="1">
    <citation type="journal article" date="2009" name="Nature">
        <title>Evolution of pathogenicity and sexual reproduction in eight Candida genomes.</title>
        <authorList>
            <person name="Butler G."/>
            <person name="Rasmussen M.D."/>
            <person name="Lin M.F."/>
            <person name="Santos M.A."/>
            <person name="Sakthikumar S."/>
            <person name="Munro C.A."/>
            <person name="Rheinbay E."/>
            <person name="Grabherr M."/>
            <person name="Forche A."/>
            <person name="Reedy J.L."/>
            <person name="Agrafioti I."/>
            <person name="Arnaud M.B."/>
            <person name="Bates S."/>
            <person name="Brown A.J."/>
            <person name="Brunke S."/>
            <person name="Costanzo M.C."/>
            <person name="Fitzpatrick D.A."/>
            <person name="de Groot P.W."/>
            <person name="Harris D."/>
            <person name="Hoyer L.L."/>
            <person name="Hube B."/>
            <person name="Klis F.M."/>
            <person name="Kodira C."/>
            <person name="Lennard N."/>
            <person name="Logue M.E."/>
            <person name="Martin R."/>
            <person name="Neiman A.M."/>
            <person name="Nikolaou E."/>
            <person name="Quail M.A."/>
            <person name="Quinn J."/>
            <person name="Santos M.C."/>
            <person name="Schmitzberger F.F."/>
            <person name="Sherlock G."/>
            <person name="Shah P."/>
            <person name="Silverstein K.A."/>
            <person name="Skrzypek M.S."/>
            <person name="Soll D."/>
            <person name="Staggs R."/>
            <person name="Stansfield I."/>
            <person name="Stumpf M.P."/>
            <person name="Sudbery P.E."/>
            <person name="Srikantha T."/>
            <person name="Zeng Q."/>
            <person name="Berman J."/>
            <person name="Berriman M."/>
            <person name="Heitman J."/>
            <person name="Gow N.A."/>
            <person name="Lorenz M.C."/>
            <person name="Birren B.W."/>
            <person name="Kellis M."/>
            <person name="Cuomo C.A."/>
        </authorList>
    </citation>
    <scope>NUCLEOTIDE SEQUENCE [LARGE SCALE GENOMIC DNA]</scope>
    <source>
        <strain evidence="15">ATCC 11503 / BCRC 21390 / CBS 2605 / JCM 1781 / NBRC 1676 / NRRL YB-4239</strain>
    </source>
</reference>
<dbReference type="FunFam" id="3.10.330.20:FF:000002">
    <property type="entry name" value="tRNA (adenine(58)-N(1))-methyltransferase catalytic subunit TRMT61A"/>
    <property type="match status" value="1"/>
</dbReference>
<dbReference type="OMA" id="RPDHRMI"/>
<evidence type="ECO:0000259" key="13">
    <source>
        <dbReference type="Pfam" id="PF08704"/>
    </source>
</evidence>
<keyword evidence="5 11" id="KW-0808">Transferase</keyword>
<evidence type="ECO:0000256" key="9">
    <source>
        <dbReference type="ARBA" id="ARBA00054081"/>
    </source>
</evidence>
<dbReference type="Gene3D" id="3.40.50.150">
    <property type="entry name" value="Vaccinia Virus protein VP39"/>
    <property type="match status" value="1"/>
</dbReference>
<sequence length="338" mass="38134">MSFTGFKTIIEEGDLVLAFINRSTIKPITITKGETLQTKFGHYHHDAMIGVPYGSQISGAKGYGFIHLLNPTPEMWTLSLPHRTQIVYTPDSSYIVQRMNVKPGSRVIEAGTGSASFTHAFARTVAEQGKVFTFEFHEPRYLEAKKELEEHGFQNITITHRDVCKDGFQIKNGDEGSFEEINGDAIFLDLPSPWDAIPHLDSVISKHKRAAICCFSPCFEQVEKTVTALEENGWTSIEMVEVAAKRWEARKEMKRDVHSAINRIRDIQQRKKHGIESLRAGVVPDKMAKVQENGFLSVKKSAKVKEGDAGYEWIDVTKVEPEIKSHTSYLTFAYKLLV</sequence>
<dbReference type="KEGG" id="lel:PVL30_002437"/>
<dbReference type="HOGENOM" id="CLU_025402_4_0_1"/>
<evidence type="ECO:0000256" key="12">
    <source>
        <dbReference type="PIRSR" id="PIRSR017269-1"/>
    </source>
</evidence>
<name>A5E6V5_LODEL</name>
<dbReference type="InterPro" id="IPR049470">
    <property type="entry name" value="TRM61_C"/>
</dbReference>
<proteinExistence type="inferred from homology"/>
<evidence type="ECO:0000256" key="3">
    <source>
        <dbReference type="ARBA" id="ARBA00015963"/>
    </source>
</evidence>
<comment type="subunit">
    <text evidence="10">Heterotetramer; composed of two copies of TRM6 and two copies of TRM61.</text>
</comment>
<dbReference type="GeneID" id="5230560"/>
<evidence type="ECO:0000256" key="7">
    <source>
        <dbReference type="ARBA" id="ARBA00022694"/>
    </source>
</evidence>
<dbReference type="FunCoup" id="A5E6V5">
    <property type="interactions" value="603"/>
</dbReference>
<dbReference type="AlphaFoldDB" id="A5E6V5"/>
<keyword evidence="15" id="KW-1185">Reference proteome</keyword>
<evidence type="ECO:0000313" key="15">
    <source>
        <dbReference type="Proteomes" id="UP000001996"/>
    </source>
</evidence>
<dbReference type="PANTHER" id="PTHR12133:SF2">
    <property type="entry name" value="TRNA (ADENINE(58)-N(1))-METHYLTRANSFERASE CATALYTIC SUBUNIT TRMT61A"/>
    <property type="match status" value="1"/>
</dbReference>
<keyword evidence="8 11" id="KW-0539">Nucleus</keyword>